<evidence type="ECO:0000256" key="2">
    <source>
        <dbReference type="ARBA" id="ARBA00022729"/>
    </source>
</evidence>
<dbReference type="InterPro" id="IPR006059">
    <property type="entry name" value="SBP"/>
</dbReference>
<sequence length="412" mass="45431">MNTSMKIGAICVASVMFLTGCSSGSANEKAGIGKETIVYQNFISNGGNEDNLKKIVDSFEKENPDIEVSVKTTDYANYFTQLQTDLSAGTAADVFDVDMGMFQKLEKNDVFADLEINNLSKYRQSILNSYSADGKQLAVPTSFSTVVLFYNKSLFDKAGIEYPTDNWKWNQELDAASKITNKDEGVWGDMQPCTYNEFYKVIEQAGGSFLDEAGKPAFNSDAGVNAVKYLTDKPGKVMPPVEESNKPDFDTNLFKSGKLGMWHTGIWMFSALKDVDFDWDVVVEPGSKEQKSAAFSNAIAVSKSSKHIKAATKFAEYLSSAKVMVDTRLNSGWELPALSNADTYKPYLEQDHPANREAVLKSIDNSTPAPNLGEKGEEINDEFKNYLEEVASGRKTVDDLGELEKIVGDLLK</sequence>
<dbReference type="Proteomes" id="UP000582487">
    <property type="component" value="Unassembled WGS sequence"/>
</dbReference>
<feature type="chain" id="PRO_5030619041" evidence="6">
    <location>
        <begin position="27"/>
        <end position="412"/>
    </location>
</feature>
<dbReference type="Proteomes" id="UP001209486">
    <property type="component" value="Unassembled WGS sequence"/>
</dbReference>
<keyword evidence="2 6" id="KW-0732">Signal</keyword>
<dbReference type="CDD" id="cd13585">
    <property type="entry name" value="PBP2_TMBP_like"/>
    <property type="match status" value="1"/>
</dbReference>
<evidence type="ECO:0000256" key="6">
    <source>
        <dbReference type="SAM" id="SignalP"/>
    </source>
</evidence>
<dbReference type="Pfam" id="PF01547">
    <property type="entry name" value="SBP_bac_1"/>
    <property type="match status" value="1"/>
</dbReference>
<dbReference type="PANTHER" id="PTHR43649:SF33">
    <property type="entry name" value="POLYGALACTURONAN_RHAMNOGALACTURONAN-BINDING PROTEIN YTCQ"/>
    <property type="match status" value="1"/>
</dbReference>
<dbReference type="PROSITE" id="PS51257">
    <property type="entry name" value="PROKAR_LIPOPROTEIN"/>
    <property type="match status" value="1"/>
</dbReference>
<evidence type="ECO:0000256" key="5">
    <source>
        <dbReference type="ARBA" id="ARBA00023288"/>
    </source>
</evidence>
<evidence type="ECO:0000256" key="3">
    <source>
        <dbReference type="ARBA" id="ARBA00023136"/>
    </source>
</evidence>
<proteinExistence type="predicted"/>
<dbReference type="InterPro" id="IPR050490">
    <property type="entry name" value="Bact_solute-bd_prot1"/>
</dbReference>
<evidence type="ECO:0000256" key="4">
    <source>
        <dbReference type="ARBA" id="ARBA00023139"/>
    </source>
</evidence>
<feature type="signal peptide" evidence="6">
    <location>
        <begin position="1"/>
        <end position="26"/>
    </location>
</feature>
<reference evidence="7 10" key="1">
    <citation type="submission" date="2019-08" db="EMBL/GenBank/DDBJ databases">
        <title>Comparison of rpoB and gyrB Sequences from Mobiluncus Species and Development of a Multiplex PCR Method for Clinical Detection of Mobiluncus curtisii and Mobiluncus mulieris.</title>
        <authorList>
            <person name="Yang L."/>
            <person name="Shen Y."/>
            <person name="Xu G."/>
            <person name="Shu L.-B."/>
            <person name="Hu J."/>
            <person name="Zhang R."/>
            <person name="Wang Y."/>
            <person name="Zhou H.-W."/>
            <person name="Zhang X."/>
        </authorList>
    </citation>
    <scope>NUCLEOTIDE SEQUENCE [LARGE SCALE GENOMIC DNA]</scope>
    <source>
        <strain evidence="7 10">M26</strain>
    </source>
</reference>
<keyword evidence="5" id="KW-0449">Lipoprotein</keyword>
<reference evidence="8 9" key="2">
    <citation type="submission" date="2020-04" db="EMBL/GenBank/DDBJ databases">
        <title>Antimicrobial susceptibility and clonality of vaginal-derived multi-drug resistant Mobiluncus isolates in China.</title>
        <authorList>
            <person name="Zhang X."/>
        </authorList>
    </citation>
    <scope>NUCLEOTIDE SEQUENCE [LARGE SCALE GENOMIC DNA]</scope>
    <source>
        <strain evidence="8 9">7</strain>
    </source>
</reference>
<evidence type="ECO:0000313" key="9">
    <source>
        <dbReference type="Proteomes" id="UP000582487"/>
    </source>
</evidence>
<dbReference type="EMBL" id="JABCUV010000009">
    <property type="protein sequence ID" value="NMW93693.1"/>
    <property type="molecule type" value="Genomic_DNA"/>
</dbReference>
<keyword evidence="3" id="KW-0472">Membrane</keyword>
<evidence type="ECO:0000256" key="1">
    <source>
        <dbReference type="ARBA" id="ARBA00022475"/>
    </source>
</evidence>
<dbReference type="SUPFAM" id="SSF53850">
    <property type="entry name" value="Periplasmic binding protein-like II"/>
    <property type="match status" value="1"/>
</dbReference>
<evidence type="ECO:0000313" key="10">
    <source>
        <dbReference type="Proteomes" id="UP001209486"/>
    </source>
</evidence>
<dbReference type="RefSeq" id="WP_169757347.1">
    <property type="nucleotide sequence ID" value="NZ_JABCUO010000016.1"/>
</dbReference>
<dbReference type="PANTHER" id="PTHR43649">
    <property type="entry name" value="ARABINOSE-BINDING PROTEIN-RELATED"/>
    <property type="match status" value="1"/>
</dbReference>
<accession>A0A7Y0Y6X6</accession>
<name>A0A7Y0Y6X6_9ACTO</name>
<keyword evidence="1" id="KW-1003">Cell membrane</keyword>
<protein>
    <submittedName>
        <fullName evidence="8">Sugar ABC transporter substrate-binding protein</fullName>
    </submittedName>
</protein>
<dbReference type="Gene3D" id="3.40.190.10">
    <property type="entry name" value="Periplasmic binding protein-like II"/>
    <property type="match status" value="1"/>
</dbReference>
<dbReference type="EMBL" id="VSZY01000014">
    <property type="protein sequence ID" value="MCU9969350.1"/>
    <property type="molecule type" value="Genomic_DNA"/>
</dbReference>
<gene>
    <name evidence="7" type="ORF">FYZ43_08110</name>
    <name evidence="8" type="ORF">HHJ74_08320</name>
</gene>
<dbReference type="AlphaFoldDB" id="A0A7Y0Y6X6"/>
<organism evidence="8 9">
    <name type="scientific">Mobiluncus mulieris</name>
    <dbReference type="NCBI Taxonomy" id="2052"/>
    <lineage>
        <taxon>Bacteria</taxon>
        <taxon>Bacillati</taxon>
        <taxon>Actinomycetota</taxon>
        <taxon>Actinomycetes</taxon>
        <taxon>Actinomycetales</taxon>
        <taxon>Actinomycetaceae</taxon>
        <taxon>Mobiluncus</taxon>
    </lineage>
</organism>
<keyword evidence="4" id="KW-0564">Palmitate</keyword>
<evidence type="ECO:0000313" key="8">
    <source>
        <dbReference type="EMBL" id="NMW93693.1"/>
    </source>
</evidence>
<evidence type="ECO:0000313" key="7">
    <source>
        <dbReference type="EMBL" id="MCU9969350.1"/>
    </source>
</evidence>
<comment type="caution">
    <text evidence="8">The sequence shown here is derived from an EMBL/GenBank/DDBJ whole genome shotgun (WGS) entry which is preliminary data.</text>
</comment>